<feature type="region of interest" description="Disordered" evidence="1">
    <location>
        <begin position="169"/>
        <end position="194"/>
    </location>
</feature>
<sequence>MVMANNNPSTFEMPLPVAICSGLVNPLAPRKGFERVFTMTDGYGLDHFHPKNMESDNHQLGNLATIIGFEKSFTKPTPLGLKPLFVTRTCVRSGQMRNLPNLLNAPIRIGGNKSSITIITSLSRTEEVVNMSSPTKSITRTPVMFTTRRGGEEEQNSKWVQPLPVDQHLTSEEVCPQTTTPAPETYTDRERNLS</sequence>
<evidence type="ECO:0000313" key="2">
    <source>
        <dbReference type="EMBL" id="GJT50381.1"/>
    </source>
</evidence>
<reference evidence="2" key="1">
    <citation type="journal article" date="2022" name="Int. J. Mol. Sci.">
        <title>Draft Genome of Tanacetum Coccineum: Genomic Comparison of Closely Related Tanacetum-Family Plants.</title>
        <authorList>
            <person name="Yamashiro T."/>
            <person name="Shiraishi A."/>
            <person name="Nakayama K."/>
            <person name="Satake H."/>
        </authorList>
    </citation>
    <scope>NUCLEOTIDE SEQUENCE</scope>
</reference>
<keyword evidence="3" id="KW-1185">Reference proteome</keyword>
<accession>A0ABQ5EHM2</accession>
<gene>
    <name evidence="2" type="ORF">Tco_0976538</name>
</gene>
<comment type="caution">
    <text evidence="2">The sequence shown here is derived from an EMBL/GenBank/DDBJ whole genome shotgun (WGS) entry which is preliminary data.</text>
</comment>
<evidence type="ECO:0000256" key="1">
    <source>
        <dbReference type="SAM" id="MobiDB-lite"/>
    </source>
</evidence>
<proteinExistence type="predicted"/>
<dbReference type="EMBL" id="BQNB010016315">
    <property type="protein sequence ID" value="GJT50381.1"/>
    <property type="molecule type" value="Genomic_DNA"/>
</dbReference>
<reference evidence="2" key="2">
    <citation type="submission" date="2022-01" db="EMBL/GenBank/DDBJ databases">
        <authorList>
            <person name="Yamashiro T."/>
            <person name="Shiraishi A."/>
            <person name="Satake H."/>
            <person name="Nakayama K."/>
        </authorList>
    </citation>
    <scope>NUCLEOTIDE SEQUENCE</scope>
</reference>
<dbReference type="Proteomes" id="UP001151760">
    <property type="component" value="Unassembled WGS sequence"/>
</dbReference>
<evidence type="ECO:0000313" key="3">
    <source>
        <dbReference type="Proteomes" id="UP001151760"/>
    </source>
</evidence>
<protein>
    <submittedName>
        <fullName evidence="2">Uncharacterized protein</fullName>
    </submittedName>
</protein>
<organism evidence="2 3">
    <name type="scientific">Tanacetum coccineum</name>
    <dbReference type="NCBI Taxonomy" id="301880"/>
    <lineage>
        <taxon>Eukaryota</taxon>
        <taxon>Viridiplantae</taxon>
        <taxon>Streptophyta</taxon>
        <taxon>Embryophyta</taxon>
        <taxon>Tracheophyta</taxon>
        <taxon>Spermatophyta</taxon>
        <taxon>Magnoliopsida</taxon>
        <taxon>eudicotyledons</taxon>
        <taxon>Gunneridae</taxon>
        <taxon>Pentapetalae</taxon>
        <taxon>asterids</taxon>
        <taxon>campanulids</taxon>
        <taxon>Asterales</taxon>
        <taxon>Asteraceae</taxon>
        <taxon>Asteroideae</taxon>
        <taxon>Anthemideae</taxon>
        <taxon>Anthemidinae</taxon>
        <taxon>Tanacetum</taxon>
    </lineage>
</organism>
<name>A0ABQ5EHM2_9ASTR</name>